<dbReference type="RefSeq" id="WP_167331494.1">
    <property type="nucleotide sequence ID" value="NZ_AUAE01000011.1"/>
</dbReference>
<evidence type="ECO:0000256" key="1">
    <source>
        <dbReference type="SAM" id="Phobius"/>
    </source>
</evidence>
<evidence type="ECO:0000313" key="3">
    <source>
        <dbReference type="Proteomes" id="UP000033035"/>
    </source>
</evidence>
<dbReference type="EMBL" id="AQHW01000005">
    <property type="protein sequence ID" value="KKB59339.1"/>
    <property type="molecule type" value="Genomic_DNA"/>
</dbReference>
<keyword evidence="1" id="KW-1133">Transmembrane helix</keyword>
<accession>A0A0F5JNP4</accession>
<feature type="transmembrane region" description="Helical" evidence="1">
    <location>
        <begin position="7"/>
        <end position="26"/>
    </location>
</feature>
<name>A0A0F5JNP4_9BACT</name>
<proteinExistence type="predicted"/>
<keyword evidence="3" id="KW-1185">Reference proteome</keyword>
<dbReference type="HOGENOM" id="CLU_210498_0_0_10"/>
<reference evidence="2 3" key="1">
    <citation type="submission" date="2013-04" db="EMBL/GenBank/DDBJ databases">
        <title>The Genome Sequence of Parabacteroides gordonii DSM 23371.</title>
        <authorList>
            <consortium name="The Broad Institute Genomics Platform"/>
            <person name="Earl A."/>
            <person name="Ward D."/>
            <person name="Feldgarden M."/>
            <person name="Gevers D."/>
            <person name="Martens E."/>
            <person name="Sakamoto M."/>
            <person name="Benno Y."/>
            <person name="Suzuki N."/>
            <person name="Matsunaga N."/>
            <person name="Koshihara K."/>
            <person name="Seki M."/>
            <person name="Komiya H."/>
            <person name="Walker B."/>
            <person name="Young S."/>
            <person name="Zeng Q."/>
            <person name="Gargeya S."/>
            <person name="Fitzgerald M."/>
            <person name="Haas B."/>
            <person name="Abouelleil A."/>
            <person name="Allen A.W."/>
            <person name="Alvarado L."/>
            <person name="Arachchi H.M."/>
            <person name="Berlin A.M."/>
            <person name="Chapman S.B."/>
            <person name="Gainer-Dewar J."/>
            <person name="Goldberg J."/>
            <person name="Griggs A."/>
            <person name="Gujja S."/>
            <person name="Hansen M."/>
            <person name="Howarth C."/>
            <person name="Imamovic A."/>
            <person name="Ireland A."/>
            <person name="Larimer J."/>
            <person name="McCowan C."/>
            <person name="Murphy C."/>
            <person name="Pearson M."/>
            <person name="Poon T.W."/>
            <person name="Priest M."/>
            <person name="Roberts A."/>
            <person name="Saif S."/>
            <person name="Shea T."/>
            <person name="Sisk P."/>
            <person name="Sykes S."/>
            <person name="Wortman J."/>
            <person name="Nusbaum C."/>
            <person name="Birren B."/>
        </authorList>
    </citation>
    <scope>NUCLEOTIDE SEQUENCE [LARGE SCALE GENOMIC DNA]</scope>
    <source>
        <strain evidence="2 3">MS-1</strain>
    </source>
</reference>
<keyword evidence="1" id="KW-0812">Transmembrane</keyword>
<dbReference type="AlphaFoldDB" id="A0A0F5JNP4"/>
<organism evidence="2 3">
    <name type="scientific">Parabacteroides gordonii MS-1 = DSM 23371</name>
    <dbReference type="NCBI Taxonomy" id="1203610"/>
    <lineage>
        <taxon>Bacteria</taxon>
        <taxon>Pseudomonadati</taxon>
        <taxon>Bacteroidota</taxon>
        <taxon>Bacteroidia</taxon>
        <taxon>Bacteroidales</taxon>
        <taxon>Tannerellaceae</taxon>
        <taxon>Parabacteroides</taxon>
    </lineage>
</organism>
<dbReference type="Proteomes" id="UP000033035">
    <property type="component" value="Unassembled WGS sequence"/>
</dbReference>
<keyword evidence="1" id="KW-0472">Membrane</keyword>
<evidence type="ECO:0000313" key="2">
    <source>
        <dbReference type="EMBL" id="KKB59339.1"/>
    </source>
</evidence>
<dbReference type="PATRIC" id="fig|1203610.3.peg.910"/>
<sequence>MNELIKNLGVIVLLIGVIILAVPAITGGVTNTILIAGLGVIILGYIGHIVINKKME</sequence>
<gene>
    <name evidence="2" type="ORF">HMPREF1536_00882</name>
</gene>
<protein>
    <submittedName>
        <fullName evidence="2">Uncharacterized protein</fullName>
    </submittedName>
</protein>
<comment type="caution">
    <text evidence="2">The sequence shown here is derived from an EMBL/GenBank/DDBJ whole genome shotgun (WGS) entry which is preliminary data.</text>
</comment>
<feature type="transmembrane region" description="Helical" evidence="1">
    <location>
        <begin position="32"/>
        <end position="51"/>
    </location>
</feature>